<feature type="region of interest" description="Disordered" evidence="17">
    <location>
        <begin position="1169"/>
        <end position="1233"/>
    </location>
</feature>
<feature type="chain" id="PRO_5041719437" description="A disintegrin and metalloproteinase with thrombospondin motifs 7" evidence="18">
    <location>
        <begin position="29"/>
        <end position="1490"/>
    </location>
</feature>
<dbReference type="Pfam" id="PF01562">
    <property type="entry name" value="Pep_M12B_propep"/>
    <property type="match status" value="1"/>
</dbReference>
<dbReference type="InterPro" id="IPR002870">
    <property type="entry name" value="Peptidase_M12B_N"/>
</dbReference>
<dbReference type="SUPFAM" id="SSF55486">
    <property type="entry name" value="Metalloproteases ('zincins'), catalytic domain"/>
    <property type="match status" value="1"/>
</dbReference>
<dbReference type="Pfam" id="PF19030">
    <property type="entry name" value="TSP1_ADAMTS"/>
    <property type="match status" value="6"/>
</dbReference>
<evidence type="ECO:0000256" key="16">
    <source>
        <dbReference type="PROSITE-ProRule" id="PRU00276"/>
    </source>
</evidence>
<keyword evidence="3" id="KW-0272">Extracellular matrix</keyword>
<feature type="binding site" evidence="14 16">
    <location>
        <position position="414"/>
    </location>
    <ligand>
        <name>Zn(2+)</name>
        <dbReference type="ChEBI" id="CHEBI:29105"/>
        <note>catalytic</note>
    </ligand>
</feature>
<feature type="compositionally biased region" description="Polar residues" evidence="17">
    <location>
        <begin position="1182"/>
        <end position="1199"/>
    </location>
</feature>
<evidence type="ECO:0000256" key="17">
    <source>
        <dbReference type="SAM" id="MobiDB-lite"/>
    </source>
</evidence>
<evidence type="ECO:0000256" key="8">
    <source>
        <dbReference type="ARBA" id="ARBA00022801"/>
    </source>
</evidence>
<dbReference type="FunFam" id="3.40.390.10:FF:000001">
    <property type="entry name" value="A disintegrin and metalloproteinase with thrombospondin motifs 1"/>
    <property type="match status" value="1"/>
</dbReference>
<dbReference type="Pfam" id="PF01421">
    <property type="entry name" value="Reprolysin"/>
    <property type="match status" value="1"/>
</dbReference>
<dbReference type="Pfam" id="PF17771">
    <property type="entry name" value="ADAMTS_CR_2"/>
    <property type="match status" value="1"/>
</dbReference>
<keyword evidence="12" id="KW-0325">Glycoprotein</keyword>
<evidence type="ECO:0008006" key="23">
    <source>
        <dbReference type="Google" id="ProtNLM"/>
    </source>
</evidence>
<keyword evidence="4" id="KW-0645">Protease</keyword>
<dbReference type="FunFam" id="2.60.120.830:FF:000001">
    <property type="entry name" value="A disintegrin and metalloproteinase with thrombospondin motifs 1"/>
    <property type="match status" value="1"/>
</dbReference>
<comment type="subcellular location">
    <subcellularLocation>
        <location evidence="1">Secreted</location>
        <location evidence="1">Extracellular space</location>
        <location evidence="1">Extracellular matrix</location>
    </subcellularLocation>
</comment>
<dbReference type="GO" id="GO:0046872">
    <property type="term" value="F:metal ion binding"/>
    <property type="evidence" value="ECO:0007669"/>
    <property type="project" value="UniProtKB-KW"/>
</dbReference>
<feature type="binding site" evidence="14">
    <location>
        <position position="465"/>
    </location>
    <ligand>
        <name>Ca(2+)</name>
        <dbReference type="ChEBI" id="CHEBI:29108"/>
        <label>1</label>
    </ligand>
</feature>
<dbReference type="InterPro" id="IPR045371">
    <property type="entry name" value="ADAMTS_CR_3"/>
</dbReference>
<keyword evidence="7" id="KW-0677">Repeat</keyword>
<feature type="disulfide bond" evidence="15">
    <location>
        <begin position="382"/>
        <end position="465"/>
    </location>
</feature>
<dbReference type="InterPro" id="IPR050439">
    <property type="entry name" value="ADAMTS_ADAMTS-like"/>
</dbReference>
<feature type="active site" evidence="13 16">
    <location>
        <position position="405"/>
    </location>
</feature>
<proteinExistence type="predicted"/>
<dbReference type="CDD" id="cd04273">
    <property type="entry name" value="ZnMc_ADAMTS_like"/>
    <property type="match status" value="1"/>
</dbReference>
<evidence type="ECO:0000256" key="10">
    <source>
        <dbReference type="ARBA" id="ARBA00023049"/>
    </source>
</evidence>
<dbReference type="Gene3D" id="2.20.100.10">
    <property type="entry name" value="Thrombospondin type-1 (TSP1) repeat"/>
    <property type="match status" value="7"/>
</dbReference>
<feature type="binding site" evidence="14 16">
    <location>
        <position position="404"/>
    </location>
    <ligand>
        <name>Zn(2+)</name>
        <dbReference type="ChEBI" id="CHEBI:29105"/>
        <note>catalytic</note>
    </ligand>
</feature>
<dbReference type="PANTHER" id="PTHR13723:SF200">
    <property type="entry name" value="ADAM METALLOPEPTIDASE WITH THROMBOSPONDIN TYPE 1 MOTIF B, ISOFORM B"/>
    <property type="match status" value="1"/>
</dbReference>
<evidence type="ECO:0000313" key="21">
    <source>
        <dbReference type="EMBL" id="KAK3096440.1"/>
    </source>
</evidence>
<dbReference type="Gene3D" id="2.60.120.830">
    <property type="match status" value="1"/>
</dbReference>
<feature type="disulfide bond" evidence="15">
    <location>
        <begin position="587"/>
        <end position="599"/>
    </location>
</feature>
<dbReference type="InterPro" id="IPR013273">
    <property type="entry name" value="ADAMTS/ADAMTS-like"/>
</dbReference>
<keyword evidence="6 18" id="KW-0732">Signal</keyword>
<feature type="domain" description="Peptidase M12B" evidence="19">
    <location>
        <begin position="258"/>
        <end position="470"/>
    </location>
</feature>
<keyword evidence="5 14" id="KW-0479">Metal-binding</keyword>
<evidence type="ECO:0000256" key="9">
    <source>
        <dbReference type="ARBA" id="ARBA00022833"/>
    </source>
</evidence>
<dbReference type="FunFam" id="2.20.100.10:FF:000006">
    <property type="entry name" value="A disintegrin and metalloproteinase with thrombospondin motifs 1"/>
    <property type="match status" value="1"/>
</dbReference>
<feature type="binding site" evidence="14">
    <location>
        <position position="261"/>
    </location>
    <ligand>
        <name>Ca(2+)</name>
        <dbReference type="ChEBI" id="CHEBI:29108"/>
        <label>2</label>
    </ligand>
</feature>
<dbReference type="InterPro" id="IPR041645">
    <property type="entry name" value="ADAMTS_CR_2"/>
</dbReference>
<evidence type="ECO:0000256" key="15">
    <source>
        <dbReference type="PIRSR" id="PIRSR613273-3"/>
    </source>
</evidence>
<dbReference type="GO" id="GO:0030198">
    <property type="term" value="P:extracellular matrix organization"/>
    <property type="evidence" value="ECO:0007669"/>
    <property type="project" value="InterPro"/>
</dbReference>
<organism evidence="21 22">
    <name type="scientific">Pinctada imbricata</name>
    <name type="common">Atlantic pearl-oyster</name>
    <name type="synonym">Pinctada martensii</name>
    <dbReference type="NCBI Taxonomy" id="66713"/>
    <lineage>
        <taxon>Eukaryota</taxon>
        <taxon>Metazoa</taxon>
        <taxon>Spiralia</taxon>
        <taxon>Lophotrochozoa</taxon>
        <taxon>Mollusca</taxon>
        <taxon>Bivalvia</taxon>
        <taxon>Autobranchia</taxon>
        <taxon>Pteriomorphia</taxon>
        <taxon>Pterioida</taxon>
        <taxon>Pterioidea</taxon>
        <taxon>Pteriidae</taxon>
        <taxon>Pinctada</taxon>
    </lineage>
</organism>
<protein>
    <recommendedName>
        <fullName evidence="23">A disintegrin and metalloproteinase with thrombospondin motifs 7</fullName>
    </recommendedName>
</protein>
<feature type="binding site" evidence="14 16">
    <location>
        <position position="408"/>
    </location>
    <ligand>
        <name>Zn(2+)</name>
        <dbReference type="ChEBI" id="CHEBI:29105"/>
        <note>catalytic</note>
    </ligand>
</feature>
<sequence length="1490" mass="168984">MMPMERLLLQLFWIVLFLLFILPMDIASLKYSINDHKQEKFVKSLDSYDVSVPTRVTRDGDFLSHILHPHHTDRYKRSSQRTNSDVHYKLNLNNQEIHVSLLPNDKLYYSSFVIERRENIYGNITDSTFEKYVEKNSKPCHYIGEVIGQPFSKVALETCNGLKGLIHTGEQSYFIEPIKGHNFTLSPHHPHIIYKSSSQKSSLLHPDFLDTQAHKQSCGTSDPTHEEIIKQRERWEAHHLNKRSTSHRRHKRSISVERHVETMVVVDPSMMDYYKEEDVTTYVLTIMNMVASLYHDASIGNAINIVIVRLVLLKAHQDDLKITHHADKTLRSFCRWQKSINIKDEDHPNHHDVAVLLTRKDICARMNEPCGTLGLAQIAGVCQPHRSCSINEDTGLALAYTVAHELGHNFGMRHDTALNGCDIKENDVSMTIMSAHLLSISPLMKWSNCSKRAITDFIDRGWAYCLDDEPARYRNETYNYPVLPPGTMYDADHQCRLAYGPEAYLCEGGKDDICHTLWCRVNNKCSTKLEAAAEGTICDTNKWCFNEKCVLIGERPEAINGNWGEWSSWSSCSRTCGAGVSVTERHCDNPRPSNGGKYCIGERKRYKICNTDSCPERSKSFRLTQCEEFNKIPYKNRKYEWTDVPMEQAPCQLHCKPKNKFFSVMLRDMVTDGTPCTPGTRNMCISGRCRHIGCDWGIDSPAKEDRCGVCHGDGSTCETIKDQYNETQGVGYVEARIIPKDARNIRIEEVAEANNYLAVQNDKGEYYLNGHWFIQWSGDYEMAGTIVHYQRTGNKERVEARGPLTEPLHIMLLLQAENPGVSFEYTVPKENATDTRPRDFQWKHMDWTHCTSSCGGGSQRSVVVCVESETGTVDDFYCNSTVKPDDIQRACNLHLCPARWWAGPWQHCSVTCGDNGVHRRTVMCVRSLGSDEQIALEDRSCQSQQKPTEVEKCRHKDPCPGTASWVVGDWFTCGENPCSNQTRPVTCELPHIGCFGSAKPVSSRSCSNLTCGNWQFDEWSKCSKSCGTGNRYRKVHCKGSHICDLTTRPINNEKCNDFECPTTTTISTVGTTKQASLETSTTLKLRESTPSPMFLYDVEEETRDSRFEIDDSSNKVSVNRELNDINKKGESKDTNTEEVVIGGHTLLIEEGGTENLGPERKEFRNAQNHLKTSEEDIEGEDLQTTSTEGPTTPVSSQKSAKNDSLIALGRTNQQHGEKSTINTASKAPNFPPLKQLPTVPLLHRRPLPKLPPSILRKPTLTNHIIAPSIFEWVPKNWTECSRHCGGGVQTRTVVCVNSKSGTETTTTDCNILTKPNAIQTCNPETCTDWEISDWSPCSVTCDEGVQQREVKCPVTKKCDKDIRPSRFQSCRQSACIAWIHGQWTKCSKSCGGGKQIRLVKCVNITSQLETSGCHKPTKPEESATCNEEPCPEQKSELTESTCRRNRMSDHVCRLLKRRRHCHRLFVRINCCRTCELDKFRKRRPRGRSDR</sequence>
<dbReference type="InterPro" id="IPR001590">
    <property type="entry name" value="Peptidase_M12B"/>
</dbReference>
<evidence type="ECO:0000256" key="18">
    <source>
        <dbReference type="SAM" id="SignalP"/>
    </source>
</evidence>
<evidence type="ECO:0000256" key="6">
    <source>
        <dbReference type="ARBA" id="ARBA00022729"/>
    </source>
</evidence>
<accession>A0AA88Y143</accession>
<dbReference type="InterPro" id="IPR036383">
    <property type="entry name" value="TSP1_rpt_sf"/>
</dbReference>
<name>A0AA88Y143_PINIB</name>
<evidence type="ECO:0000256" key="1">
    <source>
        <dbReference type="ARBA" id="ARBA00004498"/>
    </source>
</evidence>
<dbReference type="PROSITE" id="PS50900">
    <property type="entry name" value="PLAC"/>
    <property type="match status" value="1"/>
</dbReference>
<dbReference type="Gene3D" id="3.40.390.10">
    <property type="entry name" value="Collagenase (Catalytic Domain)"/>
    <property type="match status" value="1"/>
</dbReference>
<feature type="binding site" evidence="14">
    <location>
        <position position="261"/>
    </location>
    <ligand>
        <name>Ca(2+)</name>
        <dbReference type="ChEBI" id="CHEBI:29108"/>
        <label>1</label>
    </ligand>
</feature>
<dbReference type="GO" id="GO:0006508">
    <property type="term" value="P:proteolysis"/>
    <property type="evidence" value="ECO:0007669"/>
    <property type="project" value="UniProtKB-KW"/>
</dbReference>
<evidence type="ECO:0000256" key="14">
    <source>
        <dbReference type="PIRSR" id="PIRSR613273-2"/>
    </source>
</evidence>
<keyword evidence="14" id="KW-0106">Calcium</keyword>
<dbReference type="Pfam" id="PF05986">
    <property type="entry name" value="ADAMTS_spacer1"/>
    <property type="match status" value="1"/>
</dbReference>
<dbReference type="Proteomes" id="UP001186944">
    <property type="component" value="Unassembled WGS sequence"/>
</dbReference>
<evidence type="ECO:0000256" key="12">
    <source>
        <dbReference type="ARBA" id="ARBA00023180"/>
    </source>
</evidence>
<dbReference type="GO" id="GO:0004222">
    <property type="term" value="F:metalloendopeptidase activity"/>
    <property type="evidence" value="ECO:0007669"/>
    <property type="project" value="InterPro"/>
</dbReference>
<feature type="disulfide bond" evidence="15">
    <location>
        <begin position="576"/>
        <end position="614"/>
    </location>
</feature>
<feature type="binding site" evidence="14">
    <location>
        <position position="468"/>
    </location>
    <ligand>
        <name>Ca(2+)</name>
        <dbReference type="ChEBI" id="CHEBI:29108"/>
        <label>1</label>
    </ligand>
</feature>
<comment type="caution">
    <text evidence="21">The sequence shown here is derived from an EMBL/GenBank/DDBJ whole genome shotgun (WGS) entry which is preliminary data.</text>
</comment>
<evidence type="ECO:0000256" key="2">
    <source>
        <dbReference type="ARBA" id="ARBA00022525"/>
    </source>
</evidence>
<evidence type="ECO:0000256" key="4">
    <source>
        <dbReference type="ARBA" id="ARBA00022670"/>
    </source>
</evidence>
<evidence type="ECO:0000256" key="7">
    <source>
        <dbReference type="ARBA" id="ARBA00022737"/>
    </source>
</evidence>
<feature type="compositionally biased region" description="Polar residues" evidence="17">
    <location>
        <begin position="1210"/>
        <end position="1226"/>
    </location>
</feature>
<dbReference type="Gene3D" id="3.40.1620.60">
    <property type="match status" value="1"/>
</dbReference>
<dbReference type="Pfam" id="PF19236">
    <property type="entry name" value="ADAMTS_CR_3"/>
    <property type="match status" value="1"/>
</dbReference>
<evidence type="ECO:0000256" key="5">
    <source>
        <dbReference type="ARBA" id="ARBA00022723"/>
    </source>
</evidence>
<evidence type="ECO:0000259" key="19">
    <source>
        <dbReference type="PROSITE" id="PS50215"/>
    </source>
</evidence>
<dbReference type="PROSITE" id="PS50215">
    <property type="entry name" value="ADAM_MEPRO"/>
    <property type="match status" value="1"/>
</dbReference>
<dbReference type="SMART" id="SM00209">
    <property type="entry name" value="TSP1"/>
    <property type="match status" value="7"/>
</dbReference>
<evidence type="ECO:0000256" key="13">
    <source>
        <dbReference type="PIRSR" id="PIRSR613273-1"/>
    </source>
</evidence>
<reference evidence="21" key="1">
    <citation type="submission" date="2019-08" db="EMBL/GenBank/DDBJ databases">
        <title>The improved chromosome-level genome for the pearl oyster Pinctada fucata martensii using PacBio sequencing and Hi-C.</title>
        <authorList>
            <person name="Zheng Z."/>
        </authorList>
    </citation>
    <scope>NUCLEOTIDE SEQUENCE</scope>
    <source>
        <strain evidence="21">ZZ-2019</strain>
        <tissue evidence="21">Adductor muscle</tissue>
    </source>
</reference>
<keyword evidence="8" id="KW-0378">Hydrolase</keyword>
<dbReference type="PANTHER" id="PTHR13723">
    <property type="entry name" value="ADAMTS A DISINTEGRIN AND METALLOPROTEASE WITH THROMBOSPONDIN MOTIFS PROTEASE"/>
    <property type="match status" value="1"/>
</dbReference>
<dbReference type="InterPro" id="IPR024079">
    <property type="entry name" value="MetalloPept_cat_dom_sf"/>
</dbReference>
<dbReference type="PROSITE" id="PS50092">
    <property type="entry name" value="TSP1"/>
    <property type="match status" value="7"/>
</dbReference>
<gene>
    <name evidence="21" type="ORF">FSP39_000163</name>
</gene>
<comment type="cofactor">
    <cofactor evidence="14">
        <name>Zn(2+)</name>
        <dbReference type="ChEBI" id="CHEBI:29105"/>
    </cofactor>
    <text evidence="14">Binds 1 zinc ion per subunit.</text>
</comment>
<dbReference type="InterPro" id="IPR000884">
    <property type="entry name" value="TSP1_rpt"/>
</dbReference>
<dbReference type="Pfam" id="PF00090">
    <property type="entry name" value="TSP_1"/>
    <property type="match status" value="1"/>
</dbReference>
<dbReference type="PRINTS" id="PR01857">
    <property type="entry name" value="ADAMTSFAMILY"/>
</dbReference>
<keyword evidence="11 15" id="KW-1015">Disulfide bond</keyword>
<keyword evidence="9 14" id="KW-0862">Zinc</keyword>
<dbReference type="InterPro" id="IPR010909">
    <property type="entry name" value="PLAC"/>
</dbReference>
<evidence type="ECO:0000256" key="11">
    <source>
        <dbReference type="ARBA" id="ARBA00023157"/>
    </source>
</evidence>
<feature type="disulfide bond" evidence="15">
    <location>
        <begin position="334"/>
        <end position="388"/>
    </location>
</feature>
<comment type="caution">
    <text evidence="16">Lacks conserved residue(s) required for the propagation of feature annotation.</text>
</comment>
<evidence type="ECO:0000259" key="20">
    <source>
        <dbReference type="PROSITE" id="PS50900"/>
    </source>
</evidence>
<feature type="binding site" evidence="14">
    <location>
        <position position="352"/>
    </location>
    <ligand>
        <name>Ca(2+)</name>
        <dbReference type="ChEBI" id="CHEBI:29108"/>
        <label>1</label>
    </ligand>
</feature>
<dbReference type="FunFam" id="2.20.100.10:FF:000005">
    <property type="entry name" value="ADAM metallopeptidase with thrombospondin type 1 motif 9"/>
    <property type="match status" value="3"/>
</dbReference>
<dbReference type="InterPro" id="IPR010294">
    <property type="entry name" value="ADAMTS_spacer1"/>
</dbReference>
<keyword evidence="10" id="KW-0482">Metalloprotease</keyword>
<dbReference type="EMBL" id="VSWD01000007">
    <property type="protein sequence ID" value="KAK3096440.1"/>
    <property type="molecule type" value="Genomic_DNA"/>
</dbReference>
<feature type="disulfide bond" evidence="15">
    <location>
        <begin position="506"/>
        <end position="525"/>
    </location>
</feature>
<feature type="disulfide bond" evidence="15">
    <location>
        <begin position="514"/>
        <end position="544"/>
    </location>
</feature>
<feature type="disulfide bond" evidence="15">
    <location>
        <begin position="363"/>
        <end position="370"/>
    </location>
</feature>
<keyword evidence="2" id="KW-0964">Secreted</keyword>
<feature type="disulfide bond" evidence="15">
    <location>
        <begin position="572"/>
        <end position="609"/>
    </location>
</feature>
<dbReference type="SUPFAM" id="SSF82895">
    <property type="entry name" value="TSP-1 type 1 repeat"/>
    <property type="match status" value="7"/>
</dbReference>
<evidence type="ECO:0000313" key="22">
    <source>
        <dbReference type="Proteomes" id="UP001186944"/>
    </source>
</evidence>
<feature type="disulfide bond" evidence="15">
    <location>
        <begin position="538"/>
        <end position="549"/>
    </location>
</feature>
<evidence type="ECO:0000256" key="3">
    <source>
        <dbReference type="ARBA" id="ARBA00022530"/>
    </source>
</evidence>
<keyword evidence="22" id="KW-1185">Reference proteome</keyword>
<feature type="binding site" evidence="14">
    <location>
        <position position="468"/>
    </location>
    <ligand>
        <name>Ca(2+)</name>
        <dbReference type="ChEBI" id="CHEBI:29108"/>
        <label>2</label>
    </ligand>
</feature>
<feature type="signal peptide" evidence="18">
    <location>
        <begin position="1"/>
        <end position="28"/>
    </location>
</feature>
<feature type="disulfide bond" evidence="15">
    <location>
        <begin position="495"/>
        <end position="519"/>
    </location>
</feature>
<feature type="domain" description="PLAC" evidence="20">
    <location>
        <begin position="1438"/>
        <end position="1478"/>
    </location>
</feature>
<feature type="disulfide bond" evidence="15">
    <location>
        <begin position="421"/>
        <end position="449"/>
    </location>
</feature>